<dbReference type="Pfam" id="PF18962">
    <property type="entry name" value="Por_Secre_tail"/>
    <property type="match status" value="1"/>
</dbReference>
<proteinExistence type="predicted"/>
<keyword evidence="4" id="KW-1185">Reference proteome</keyword>
<dbReference type="AlphaFoldDB" id="A0A916NJZ7"/>
<feature type="domain" description="Secretion system C-terminal sorting" evidence="2">
    <location>
        <begin position="408"/>
        <end position="479"/>
    </location>
</feature>
<dbReference type="NCBIfam" id="TIGR04183">
    <property type="entry name" value="Por_Secre_tail"/>
    <property type="match status" value="1"/>
</dbReference>
<evidence type="ECO:0000256" key="1">
    <source>
        <dbReference type="ARBA" id="ARBA00022729"/>
    </source>
</evidence>
<dbReference type="Proteomes" id="UP000683507">
    <property type="component" value="Chromosome"/>
</dbReference>
<reference evidence="3" key="1">
    <citation type="submission" date="2021-04" db="EMBL/GenBank/DDBJ databases">
        <authorList>
            <person name="Rodrigo-Torres L."/>
            <person name="Arahal R. D."/>
            <person name="Lucena T."/>
        </authorList>
    </citation>
    <scope>NUCLEOTIDE SEQUENCE</scope>
    <source>
        <strain evidence="3">AS29M-1</strain>
    </source>
</reference>
<name>A0A916NJZ7_9FLAO</name>
<evidence type="ECO:0000313" key="3">
    <source>
        <dbReference type="EMBL" id="CAG5086705.1"/>
    </source>
</evidence>
<evidence type="ECO:0000313" key="4">
    <source>
        <dbReference type="Proteomes" id="UP000683507"/>
    </source>
</evidence>
<dbReference type="InterPro" id="IPR026444">
    <property type="entry name" value="Secre_tail"/>
</dbReference>
<keyword evidence="1" id="KW-0732">Signal</keyword>
<evidence type="ECO:0000259" key="2">
    <source>
        <dbReference type="Pfam" id="PF18962"/>
    </source>
</evidence>
<accession>A0A916NJZ7</accession>
<protein>
    <recommendedName>
        <fullName evidence="2">Secretion system C-terminal sorting domain-containing protein</fullName>
    </recommendedName>
</protein>
<dbReference type="PANTHER" id="PTHR42754:SF1">
    <property type="entry name" value="LIPOPROTEIN"/>
    <property type="match status" value="1"/>
</dbReference>
<dbReference type="PANTHER" id="PTHR42754">
    <property type="entry name" value="ENDOGLUCANASE"/>
    <property type="match status" value="1"/>
</dbReference>
<organism evidence="3 4">
    <name type="scientific">Parvicella tangerina</name>
    <dbReference type="NCBI Taxonomy" id="2829795"/>
    <lineage>
        <taxon>Bacteria</taxon>
        <taxon>Pseudomonadati</taxon>
        <taxon>Bacteroidota</taxon>
        <taxon>Flavobacteriia</taxon>
        <taxon>Flavobacteriales</taxon>
        <taxon>Parvicellaceae</taxon>
        <taxon>Parvicella</taxon>
    </lineage>
</organism>
<sequence>MVFSFYGQYLNQVNETEDKMELTYCYDFNESLGSLFSVSTTLKDTNVTGTGVNFLEFKRYDGNHNVILNKQYGDTTHRYTNFYGMEFFKGNYYSCGVKRRVANPDTLFGYVMKWDTLGNVIWGKEYYFNNEDVRIGYMSSTDSSIYFACNKSNFSTSSDIETILTEIDTAGTVLWDTIISGYDQQPNSIRTTNDKGLILSTNSNYQIGARNPIIYKLDSLHNIEWSKVLGPNDRDHALQFFELPSGNFLGVGSSEEPSTGYSRAWLVELDKNDGQVLKDTVYWFAPRSSTFNGFSNLIFRNNEIILNASKSASSLLSGQPYHALLVSLSYDYEINWVREYAHRESANGFYHIYENNDFYYLQGLVWQDDPSNTHDEWFLVVDSLGCDDVWCTVGVEEVQHENSCKMTIYPNPSNGEFWIKPNEQIQKGEIIITDLTGKQIAKVSVNNTTNVSLSNMSEGVYLINLASENTIIDTQKIVIQR</sequence>
<gene>
    <name evidence="3" type="ORF">CRYO30217_03249</name>
</gene>
<dbReference type="EMBL" id="OU015584">
    <property type="protein sequence ID" value="CAG5086705.1"/>
    <property type="molecule type" value="Genomic_DNA"/>
</dbReference>
<dbReference type="KEGG" id="ptan:CRYO30217_03249"/>